<dbReference type="Pfam" id="PF00561">
    <property type="entry name" value="Abhydrolase_1"/>
    <property type="match status" value="1"/>
</dbReference>
<organism evidence="2 3">
    <name type="scientific">Dyella telluris</name>
    <dbReference type="NCBI Taxonomy" id="2763498"/>
    <lineage>
        <taxon>Bacteria</taxon>
        <taxon>Pseudomonadati</taxon>
        <taxon>Pseudomonadota</taxon>
        <taxon>Gammaproteobacteria</taxon>
        <taxon>Lysobacterales</taxon>
        <taxon>Rhodanobacteraceae</taxon>
        <taxon>Dyella</taxon>
    </lineage>
</organism>
<dbReference type="PANTHER" id="PTHR43798:SF33">
    <property type="entry name" value="HYDROLASE, PUTATIVE (AFU_ORTHOLOGUE AFUA_2G14860)-RELATED"/>
    <property type="match status" value="1"/>
</dbReference>
<gene>
    <name evidence="2" type="ORF">H8F01_02365</name>
</gene>
<sequence length="266" mass="29106">MTDGFTQDRRIDTPNGTLHVCSWQPENGHASAAPPIVLFHDSLGCVALWRDFPARLARATGRTVIAYDRLGFGQSDPHPGKLRPTFIHDEAHGDFRALREALGIGRFIAFGHSVGGGMAVACAGAHRDGCVALITESAQAFVEDRTLRGIGNAREAFRQPGQVDRLTKYHGDKADWVLHAWTDTWLADDFADWRLDDDLGRVACPVLAIHGDLDEYGSVLHPQRIAQLTGGSTAILEQCGHVPHREQPEVVLGLVVTTLDRLPRES</sequence>
<keyword evidence="3" id="KW-1185">Reference proteome</keyword>
<dbReference type="GO" id="GO:0016020">
    <property type="term" value="C:membrane"/>
    <property type="evidence" value="ECO:0007669"/>
    <property type="project" value="TreeGrafter"/>
</dbReference>
<dbReference type="PANTHER" id="PTHR43798">
    <property type="entry name" value="MONOACYLGLYCEROL LIPASE"/>
    <property type="match status" value="1"/>
</dbReference>
<dbReference type="AlphaFoldDB" id="A0A7G8Q5H1"/>
<keyword evidence="2" id="KW-0378">Hydrolase</keyword>
<name>A0A7G8Q5H1_9GAMM</name>
<reference evidence="2 3" key="1">
    <citation type="submission" date="2020-08" db="EMBL/GenBank/DDBJ databases">
        <title>Dyella sp. G9 isolated from forest soil.</title>
        <authorList>
            <person name="Fu J."/>
            <person name="Qiu L."/>
        </authorList>
    </citation>
    <scope>NUCLEOTIDE SEQUENCE [LARGE SCALE GENOMIC DNA]</scope>
    <source>
        <strain evidence="2 3">G9</strain>
    </source>
</reference>
<dbReference type="PRINTS" id="PR00111">
    <property type="entry name" value="ABHYDROLASE"/>
</dbReference>
<dbReference type="InterPro" id="IPR000073">
    <property type="entry name" value="AB_hydrolase_1"/>
</dbReference>
<dbReference type="SUPFAM" id="SSF53474">
    <property type="entry name" value="alpha/beta-Hydrolases"/>
    <property type="match status" value="1"/>
</dbReference>
<dbReference type="GO" id="GO:0016787">
    <property type="term" value="F:hydrolase activity"/>
    <property type="evidence" value="ECO:0007669"/>
    <property type="project" value="UniProtKB-KW"/>
</dbReference>
<dbReference type="EMBL" id="CP060412">
    <property type="protein sequence ID" value="QNK02029.1"/>
    <property type="molecule type" value="Genomic_DNA"/>
</dbReference>
<dbReference type="Proteomes" id="UP000515873">
    <property type="component" value="Chromosome"/>
</dbReference>
<evidence type="ECO:0000313" key="3">
    <source>
        <dbReference type="Proteomes" id="UP000515873"/>
    </source>
</evidence>
<dbReference type="RefSeq" id="WP_187057487.1">
    <property type="nucleotide sequence ID" value="NZ_CP060412.1"/>
</dbReference>
<evidence type="ECO:0000313" key="2">
    <source>
        <dbReference type="EMBL" id="QNK02029.1"/>
    </source>
</evidence>
<protein>
    <submittedName>
        <fullName evidence="2">Alpha/beta hydrolase</fullName>
    </submittedName>
</protein>
<dbReference type="Gene3D" id="3.40.50.1820">
    <property type="entry name" value="alpha/beta hydrolase"/>
    <property type="match status" value="1"/>
</dbReference>
<accession>A0A7G8Q5H1</accession>
<evidence type="ECO:0000259" key="1">
    <source>
        <dbReference type="Pfam" id="PF00561"/>
    </source>
</evidence>
<feature type="domain" description="AB hydrolase-1" evidence="1">
    <location>
        <begin position="34"/>
        <end position="153"/>
    </location>
</feature>
<dbReference type="InterPro" id="IPR029058">
    <property type="entry name" value="AB_hydrolase_fold"/>
</dbReference>
<dbReference type="InterPro" id="IPR050266">
    <property type="entry name" value="AB_hydrolase_sf"/>
</dbReference>
<dbReference type="KEGG" id="dtl:H8F01_02365"/>
<proteinExistence type="predicted"/>